<proteinExistence type="inferred from homology"/>
<evidence type="ECO:0000256" key="4">
    <source>
        <dbReference type="ARBA" id="ARBA00022679"/>
    </source>
</evidence>
<dbReference type="AlphaFoldDB" id="A0A6A2Z171"/>
<feature type="domain" description="Glycosyl transferase family 1" evidence="7">
    <location>
        <begin position="566"/>
        <end position="732"/>
    </location>
</feature>
<dbReference type="FunFam" id="3.40.50.2000:FF:000549">
    <property type="entry name" value="Sucrose synthase 3"/>
    <property type="match status" value="1"/>
</dbReference>
<evidence type="ECO:0000313" key="11">
    <source>
        <dbReference type="EMBL" id="KAE8685190.1"/>
    </source>
</evidence>
<dbReference type="Gene3D" id="3.10.450.330">
    <property type="match status" value="1"/>
</dbReference>
<evidence type="ECO:0000256" key="6">
    <source>
        <dbReference type="RuleBase" id="RU280817"/>
    </source>
</evidence>
<dbReference type="FunFam" id="1.20.120.1230:FF:000001">
    <property type="entry name" value="Sucrose synthase"/>
    <property type="match status" value="1"/>
</dbReference>
<dbReference type="InterPro" id="IPR056736">
    <property type="entry name" value="SUS_EPBD"/>
</dbReference>
<organism evidence="11 12">
    <name type="scientific">Hibiscus syriacus</name>
    <name type="common">Rose of Sharon</name>
    <dbReference type="NCBI Taxonomy" id="106335"/>
    <lineage>
        <taxon>Eukaryota</taxon>
        <taxon>Viridiplantae</taxon>
        <taxon>Streptophyta</taxon>
        <taxon>Embryophyta</taxon>
        <taxon>Tracheophyta</taxon>
        <taxon>Spermatophyta</taxon>
        <taxon>Magnoliopsida</taxon>
        <taxon>eudicotyledons</taxon>
        <taxon>Gunneridae</taxon>
        <taxon>Pentapetalae</taxon>
        <taxon>rosids</taxon>
        <taxon>malvids</taxon>
        <taxon>Malvales</taxon>
        <taxon>Malvaceae</taxon>
        <taxon>Malvoideae</taxon>
        <taxon>Hibiscus</taxon>
    </lineage>
</organism>
<evidence type="ECO:0000256" key="1">
    <source>
        <dbReference type="ARBA" id="ARBA00005894"/>
    </source>
</evidence>
<gene>
    <name evidence="11" type="ORF">F3Y22_tig00111100pilonHSYRG00168</name>
</gene>
<dbReference type="InterPro" id="IPR056735">
    <property type="entry name" value="SUS_N"/>
</dbReference>
<dbReference type="InterPro" id="IPR012820">
    <property type="entry name" value="Sucrose_synthase_pln/cyn"/>
</dbReference>
<feature type="domain" description="Sucrose synthase EPBD" evidence="10">
    <location>
        <begin position="158"/>
        <end position="245"/>
    </location>
</feature>
<evidence type="ECO:0000256" key="2">
    <source>
        <dbReference type="ARBA" id="ARBA00012540"/>
    </source>
</evidence>
<evidence type="ECO:0000256" key="3">
    <source>
        <dbReference type="ARBA" id="ARBA00022676"/>
    </source>
</evidence>
<dbReference type="OrthoDB" id="937291at2759"/>
<comment type="function">
    <text evidence="6">Sucrose-cleaving enzyme that provides UDP-glucose and fructose for various metabolic pathways.</text>
</comment>
<evidence type="ECO:0000256" key="5">
    <source>
        <dbReference type="ARBA" id="ARBA00049030"/>
    </source>
</evidence>
<dbReference type="SUPFAM" id="SSF53756">
    <property type="entry name" value="UDP-Glycosyltransferase/glycogen phosphorylase"/>
    <property type="match status" value="1"/>
</dbReference>
<keyword evidence="3 6" id="KW-0328">Glycosyltransferase</keyword>
<dbReference type="Proteomes" id="UP000436088">
    <property type="component" value="Unassembled WGS sequence"/>
</dbReference>
<comment type="catalytic activity">
    <reaction evidence="5 6">
        <text>an NDP-alpha-D-glucose + D-fructose = a ribonucleoside 5'-diphosphate + sucrose + H(+)</text>
        <dbReference type="Rhea" id="RHEA:16241"/>
        <dbReference type="ChEBI" id="CHEBI:15378"/>
        <dbReference type="ChEBI" id="CHEBI:17992"/>
        <dbReference type="ChEBI" id="CHEBI:37721"/>
        <dbReference type="ChEBI" id="CHEBI:57930"/>
        <dbReference type="ChEBI" id="CHEBI:76533"/>
        <dbReference type="EC" id="2.4.1.13"/>
    </reaction>
</comment>
<protein>
    <recommendedName>
        <fullName evidence="2 6">Sucrose synthase</fullName>
        <ecNumber evidence="2 6">2.4.1.13</ecNumber>
    </recommendedName>
</protein>
<comment type="caution">
    <text evidence="11">The sequence shown here is derived from an EMBL/GenBank/DDBJ whole genome shotgun (WGS) entry which is preliminary data.</text>
</comment>
<dbReference type="NCBIfam" id="TIGR02470">
    <property type="entry name" value="sucr_synth"/>
    <property type="match status" value="1"/>
</dbReference>
<accession>A0A6A2Z171</accession>
<reference evidence="11" key="1">
    <citation type="submission" date="2019-09" db="EMBL/GenBank/DDBJ databases">
        <title>Draft genome information of white flower Hibiscus syriacus.</title>
        <authorList>
            <person name="Kim Y.-M."/>
        </authorList>
    </citation>
    <scope>NUCLEOTIDE SEQUENCE [LARGE SCALE GENOMIC DNA]</scope>
    <source>
        <strain evidence="11">YM2019G1</strain>
    </source>
</reference>
<dbReference type="Gene3D" id="3.40.50.2000">
    <property type="entry name" value="Glycogen Phosphorylase B"/>
    <property type="match status" value="2"/>
</dbReference>
<dbReference type="EC" id="2.4.1.13" evidence="2 6"/>
<dbReference type="FunFam" id="3.40.50.2000:FF:000006">
    <property type="entry name" value="Sucrose synthase"/>
    <property type="match status" value="1"/>
</dbReference>
<name>A0A6A2Z171_HIBSY</name>
<keyword evidence="12" id="KW-1185">Reference proteome</keyword>
<evidence type="ECO:0000259" key="7">
    <source>
        <dbReference type="Pfam" id="PF00534"/>
    </source>
</evidence>
<keyword evidence="4 6" id="KW-0808">Transferase</keyword>
<comment type="similarity">
    <text evidence="1 6">Belongs to the glycosyltransferase 1 family. Plant sucrose synthase subfamily.</text>
</comment>
<evidence type="ECO:0000259" key="9">
    <source>
        <dbReference type="Pfam" id="PF24861"/>
    </source>
</evidence>
<dbReference type="GO" id="GO:0016157">
    <property type="term" value="F:sucrose synthase activity"/>
    <property type="evidence" value="ECO:0007669"/>
    <property type="project" value="UniProtKB-UniRule"/>
</dbReference>
<dbReference type="PANTHER" id="PTHR45839">
    <property type="match status" value="1"/>
</dbReference>
<dbReference type="PANTHER" id="PTHR45839:SF13">
    <property type="entry name" value="SUCROSE SYNTHASE 3"/>
    <property type="match status" value="1"/>
</dbReference>
<evidence type="ECO:0000313" key="12">
    <source>
        <dbReference type="Proteomes" id="UP000436088"/>
    </source>
</evidence>
<dbReference type="Gene3D" id="1.20.120.1230">
    <property type="match status" value="1"/>
</dbReference>
<dbReference type="FunFam" id="3.10.450.330:FF:000001">
    <property type="entry name" value="Sucrose synthase"/>
    <property type="match status" value="1"/>
</dbReference>
<dbReference type="InterPro" id="IPR001296">
    <property type="entry name" value="Glyco_trans_1"/>
</dbReference>
<dbReference type="GO" id="GO:0005985">
    <property type="term" value="P:sucrose metabolic process"/>
    <property type="evidence" value="ECO:0007669"/>
    <property type="project" value="InterPro"/>
</dbReference>
<dbReference type="EMBL" id="VEPZ02001234">
    <property type="protein sequence ID" value="KAE8685190.1"/>
    <property type="molecule type" value="Genomic_DNA"/>
</dbReference>
<evidence type="ECO:0000259" key="10">
    <source>
        <dbReference type="Pfam" id="PF24862"/>
    </source>
</evidence>
<dbReference type="Pfam" id="PF24861">
    <property type="entry name" value="SUS_N"/>
    <property type="match status" value="1"/>
</dbReference>
<dbReference type="InterPro" id="IPR000368">
    <property type="entry name" value="Sucrose_synth_GT-B1"/>
</dbReference>
<evidence type="ECO:0000259" key="8">
    <source>
        <dbReference type="Pfam" id="PF00862"/>
    </source>
</evidence>
<feature type="domain" description="Sucrose synthase first GT-B" evidence="8">
    <location>
        <begin position="268"/>
        <end position="556"/>
    </location>
</feature>
<dbReference type="Pfam" id="PF00862">
    <property type="entry name" value="GT-B_Sucrose_synth"/>
    <property type="match status" value="1"/>
</dbReference>
<feature type="domain" description="Sucrose synthase N-terminal" evidence="9">
    <location>
        <begin position="10"/>
        <end position="123"/>
    </location>
</feature>
<sequence length="810" mass="92239">MMANPKFGRIPSMRERVEDTLSAHRNELVALLSRYAAQGKGILQPHTLIDELETVVGDEKARERLSDGLFSEVLKTAQEAIVLPPYVAIAVRPRPGVWEYVRVNVHELSVEQLGVSEYLRFKEDLADGVDNNHFVLELDFEPFNASFPRPNRSSSIGNGVQFLNRHLSSNMFRNKDCLEPLLNFLRVHKYKGYGLMLNDRIQSVPRLQAVLAKAEDRLSKLPPDAPYSEFEYELQGMGFERGWGDNAAHVLEMMHLLLDILQAPDPSTLETFLGRVPMVFNVVILSPHGYFGQANVLGLPDTGGQVVYILDQVRALENEMLLRIKRQGLDVTPRILIVTRLIPDAKGTTCNQRLERVAGTEHTHILRVPFRSEHGVLRKWISRFDVWPYLETYAEDVASEIAAELQGIPDFIIGNYSDGNLVASLLAYKMGVTQCTIAHALEKTKYPDSDIYWKKFDEKYHFSCQFTADLIAMNNADFIITSTYQEIAGTKNTVGQYESHTAFTLPGLYRVVHGIDVFDPKFNIVSPGADMCIYFPYSDKEKRLTALHGSIEELLFDPQQNDEHIGTLSDQSKPLIFSMARLDRVKNMTGLVECYAKNTKLRELANLVIVAGYINVKNSKDREEMAEIEKMHGLIKEYKLDGQFRWIAAQTNRALNGELYRYIADSKGIFVQPAFYEAFGLTVVEAMTCGLPTFATCHGGPAEIIENGISGFHIDPYHPDQTSELLAAFFERCKEDPSYWTKISDGGLKRIYERYTWKIYSERLMTLAGVYGFWKYASKLERRETRRYLEMFYILKFRELVKSVPLASDD</sequence>
<dbReference type="Pfam" id="PF24862">
    <property type="entry name" value="SUS_EPBD"/>
    <property type="match status" value="1"/>
</dbReference>
<dbReference type="Pfam" id="PF00534">
    <property type="entry name" value="Glycos_transf_1"/>
    <property type="match status" value="1"/>
</dbReference>